<evidence type="ECO:0000256" key="4">
    <source>
        <dbReference type="ARBA" id="ARBA00022475"/>
    </source>
</evidence>
<comment type="subcellular location">
    <subcellularLocation>
        <location evidence="1 9">Cell membrane</location>
        <topology evidence="1 9">Multi-pass membrane protein</topology>
    </subcellularLocation>
</comment>
<feature type="transmembrane region" description="Helical" evidence="10">
    <location>
        <begin position="193"/>
        <end position="213"/>
    </location>
</feature>
<keyword evidence="8 9" id="KW-0472">Membrane</keyword>
<evidence type="ECO:0000256" key="3">
    <source>
        <dbReference type="ARBA" id="ARBA00022448"/>
    </source>
</evidence>
<evidence type="ECO:0000313" key="11">
    <source>
        <dbReference type="EMBL" id="NYE95884.1"/>
    </source>
</evidence>
<evidence type="ECO:0000256" key="10">
    <source>
        <dbReference type="SAM" id="Phobius"/>
    </source>
</evidence>
<feature type="transmembrane region" description="Helical" evidence="10">
    <location>
        <begin position="298"/>
        <end position="320"/>
    </location>
</feature>
<dbReference type="RefSeq" id="WP_343046306.1">
    <property type="nucleotide sequence ID" value="NZ_JACBYQ010000002.1"/>
</dbReference>
<comment type="caution">
    <text evidence="11">The sequence shown here is derived from an EMBL/GenBank/DDBJ whole genome shotgun (WGS) entry which is preliminary data.</text>
</comment>
<dbReference type="GO" id="GO:0005886">
    <property type="term" value="C:plasma membrane"/>
    <property type="evidence" value="ECO:0007669"/>
    <property type="project" value="UniProtKB-SubCell"/>
</dbReference>
<dbReference type="GO" id="GO:0046685">
    <property type="term" value="P:response to arsenic-containing substance"/>
    <property type="evidence" value="ECO:0007669"/>
    <property type="project" value="UniProtKB-KW"/>
</dbReference>
<evidence type="ECO:0000313" key="12">
    <source>
        <dbReference type="Proteomes" id="UP000521748"/>
    </source>
</evidence>
<protein>
    <submittedName>
        <fullName evidence="11">ACR3 family arsenite transporter</fullName>
    </submittedName>
</protein>
<dbReference type="PIRSF" id="PIRSF005508">
    <property type="entry name" value="Acr3"/>
    <property type="match status" value="1"/>
</dbReference>
<feature type="transmembrane region" description="Helical" evidence="10">
    <location>
        <begin position="96"/>
        <end position="115"/>
    </location>
</feature>
<evidence type="ECO:0000256" key="8">
    <source>
        <dbReference type="ARBA" id="ARBA00023136"/>
    </source>
</evidence>
<evidence type="ECO:0000256" key="9">
    <source>
        <dbReference type="PIRNR" id="PIRNR005508"/>
    </source>
</evidence>
<accession>A0A7Y9S769</accession>
<dbReference type="InterPro" id="IPR038770">
    <property type="entry name" value="Na+/solute_symporter_sf"/>
</dbReference>
<feature type="transmembrane region" description="Helical" evidence="10">
    <location>
        <begin position="24"/>
        <end position="43"/>
    </location>
</feature>
<dbReference type="Pfam" id="PF01758">
    <property type="entry name" value="SBF"/>
    <property type="match status" value="1"/>
</dbReference>
<dbReference type="PANTHER" id="PTHR43057:SF1">
    <property type="entry name" value="ARSENICAL-RESISTANCE PROTEIN 3"/>
    <property type="match status" value="1"/>
</dbReference>
<proteinExistence type="inferred from homology"/>
<evidence type="ECO:0000256" key="6">
    <source>
        <dbReference type="ARBA" id="ARBA00022849"/>
    </source>
</evidence>
<evidence type="ECO:0000256" key="5">
    <source>
        <dbReference type="ARBA" id="ARBA00022692"/>
    </source>
</evidence>
<feature type="transmembrane region" description="Helical" evidence="10">
    <location>
        <begin position="234"/>
        <end position="252"/>
    </location>
</feature>
<keyword evidence="6" id="KW-0059">Arsenical resistance</keyword>
<keyword evidence="7 9" id="KW-1133">Transmembrane helix</keyword>
<dbReference type="GO" id="GO:0015297">
    <property type="term" value="F:antiporter activity"/>
    <property type="evidence" value="ECO:0007669"/>
    <property type="project" value="UniProtKB-UniRule"/>
</dbReference>
<evidence type="ECO:0000256" key="7">
    <source>
        <dbReference type="ARBA" id="ARBA00022989"/>
    </source>
</evidence>
<feature type="transmembrane region" description="Helical" evidence="10">
    <location>
        <begin position="55"/>
        <end position="75"/>
    </location>
</feature>
<dbReference type="NCBIfam" id="TIGR00832">
    <property type="entry name" value="acr3"/>
    <property type="match status" value="1"/>
</dbReference>
<keyword evidence="4 9" id="KW-1003">Cell membrane</keyword>
<keyword evidence="12" id="KW-1185">Reference proteome</keyword>
<gene>
    <name evidence="11" type="ORF">FHU41_002134</name>
</gene>
<feature type="transmembrane region" description="Helical" evidence="10">
    <location>
        <begin position="152"/>
        <end position="173"/>
    </location>
</feature>
<keyword evidence="3 9" id="KW-0813">Transport</keyword>
<keyword evidence="5 9" id="KW-0812">Transmembrane</keyword>
<feature type="transmembrane region" description="Helical" evidence="10">
    <location>
        <begin position="264"/>
        <end position="286"/>
    </location>
</feature>
<evidence type="ECO:0000256" key="1">
    <source>
        <dbReference type="ARBA" id="ARBA00004651"/>
    </source>
</evidence>
<feature type="transmembrane region" description="Helical" evidence="10">
    <location>
        <begin position="121"/>
        <end position="140"/>
    </location>
</feature>
<evidence type="ECO:0000256" key="2">
    <source>
        <dbReference type="ARBA" id="ARBA00010110"/>
    </source>
</evidence>
<dbReference type="AlphaFoldDB" id="A0A7Y9S769"/>
<dbReference type="GO" id="GO:0015105">
    <property type="term" value="F:arsenite transmembrane transporter activity"/>
    <property type="evidence" value="ECO:0007669"/>
    <property type="project" value="TreeGrafter"/>
</dbReference>
<dbReference type="Gene3D" id="1.20.1530.20">
    <property type="match status" value="1"/>
</dbReference>
<dbReference type="FunFam" id="1.20.1530.20:FF:000009">
    <property type="entry name" value="Arsenite transporter, ACR3 family"/>
    <property type="match status" value="1"/>
</dbReference>
<organism evidence="11 12">
    <name type="scientific">Psychromicrobium silvestre</name>
    <dbReference type="NCBI Taxonomy" id="1645614"/>
    <lineage>
        <taxon>Bacteria</taxon>
        <taxon>Bacillati</taxon>
        <taxon>Actinomycetota</taxon>
        <taxon>Actinomycetes</taxon>
        <taxon>Micrococcales</taxon>
        <taxon>Micrococcaceae</taxon>
        <taxon>Psychromicrobium</taxon>
    </lineage>
</organism>
<dbReference type="PANTHER" id="PTHR43057">
    <property type="entry name" value="ARSENITE EFFLUX TRANSPORTER"/>
    <property type="match status" value="1"/>
</dbReference>
<sequence>MSALAPDLADEKSVVGKLSTLDRFLPVWIVTAMVVGLLLGRLIPGLNTALDAVKIGSVSLPIAIGLLVMMYPVLAKVRYNETGRVLSDRKLLVTSLVMNWVLAPALMFALAWIFIPDLPEYRTGLIIVGLARCIAMVMIWNDLACGDREAGAVLVAINSVFQVLAFGALGWFYLQLLPSWLGLPTTSADFSFWSISVSVLIFLGIPLLAGFLTRVLGEKAKGRPWYEDRLLPKLGPWALYGLLFTIAVLFALQGETISNKPLDVIRIAVPLLVYFLVVFTAGMLIGNALALGYAKTTTLAFTAAGNNFELAIAVAIGTFGVASGQALAGVVGPLIEVPVLVALVYAALWARRRFFTPTSAHINLASTGTTSTGSAVLGAATADEPASAVINGH</sequence>
<comment type="similarity">
    <text evidence="2 9">Belongs to the arsenical resistance-3 (ACR3) (TC 2.A.59) family.</text>
</comment>
<dbReference type="Proteomes" id="UP000521748">
    <property type="component" value="Unassembled WGS sequence"/>
</dbReference>
<name>A0A7Y9S769_9MICC</name>
<dbReference type="InterPro" id="IPR002657">
    <property type="entry name" value="BilAc:Na_symport/Acr3"/>
</dbReference>
<dbReference type="EMBL" id="JACBYQ010000002">
    <property type="protein sequence ID" value="NYE95884.1"/>
    <property type="molecule type" value="Genomic_DNA"/>
</dbReference>
<feature type="transmembrane region" description="Helical" evidence="10">
    <location>
        <begin position="326"/>
        <end position="348"/>
    </location>
</feature>
<dbReference type="InterPro" id="IPR004706">
    <property type="entry name" value="Arsenical-R_Acr3"/>
</dbReference>
<dbReference type="GO" id="GO:0015104">
    <property type="term" value="F:antimonite transmembrane transporter activity"/>
    <property type="evidence" value="ECO:0007669"/>
    <property type="project" value="TreeGrafter"/>
</dbReference>
<reference evidence="11 12" key="1">
    <citation type="submission" date="2020-07" db="EMBL/GenBank/DDBJ databases">
        <title>Sequencing the genomes of 1000 actinobacteria strains.</title>
        <authorList>
            <person name="Klenk H.-P."/>
        </authorList>
    </citation>
    <scope>NUCLEOTIDE SEQUENCE [LARGE SCALE GENOMIC DNA]</scope>
    <source>
        <strain evidence="11 12">DSM 102047</strain>
    </source>
</reference>